<evidence type="ECO:0000313" key="2">
    <source>
        <dbReference type="EMBL" id="BBF80466.1"/>
    </source>
</evidence>
<dbReference type="Pfam" id="PF01869">
    <property type="entry name" value="BcrAD_BadFG"/>
    <property type="match status" value="1"/>
</dbReference>
<dbReference type="InterPro" id="IPR052519">
    <property type="entry name" value="Euk-type_GlcNAc_Kinase"/>
</dbReference>
<gene>
    <name evidence="2" type="ORF">EM6_1050</name>
</gene>
<keyword evidence="2" id="KW-0808">Transferase</keyword>
<evidence type="ECO:0000313" key="3">
    <source>
        <dbReference type="Proteomes" id="UP000278756"/>
    </source>
</evidence>
<accession>A0A3G9G1E3</accession>
<dbReference type="EC" id="2.7.1.59" evidence="2"/>
<dbReference type="PANTHER" id="PTHR43190:SF3">
    <property type="entry name" value="N-ACETYL-D-GLUCOSAMINE KINASE"/>
    <property type="match status" value="1"/>
</dbReference>
<protein>
    <submittedName>
        <fullName evidence="2">N-acetylglucosamine kinase of eukaryotic type</fullName>
        <ecNumber evidence="2">2.7.1.59</ecNumber>
    </submittedName>
</protein>
<dbReference type="CDD" id="cd24082">
    <property type="entry name" value="ASKHA_NBD_GspK-like"/>
    <property type="match status" value="1"/>
</dbReference>
<reference evidence="3" key="2">
    <citation type="journal article" date="2017" name="Plant Physiol. Biochem.">
        <title>Differential oxidative and antioxidative response of duckweed Lemna minor toward plant growth promoting/inhibiting bacteria.</title>
        <authorList>
            <person name="Ishizawa H."/>
            <person name="Kuroda M."/>
            <person name="Morikawa M."/>
            <person name="Ike M."/>
        </authorList>
    </citation>
    <scope>NUCLEOTIDE SEQUENCE [LARGE SCALE GENOMIC DNA]</scope>
    <source>
        <strain evidence="3">M6</strain>
    </source>
</reference>
<dbReference type="EMBL" id="AP018827">
    <property type="protein sequence ID" value="BBF80466.1"/>
    <property type="molecule type" value="Genomic_DNA"/>
</dbReference>
<dbReference type="Proteomes" id="UP000278756">
    <property type="component" value="Chromosome 1"/>
</dbReference>
<keyword evidence="2" id="KW-0418">Kinase</keyword>
<feature type="domain" description="ATPase BadF/BadG/BcrA/BcrD type" evidence="1">
    <location>
        <begin position="6"/>
        <end position="254"/>
    </location>
</feature>
<name>A0A3G9G1E3_9CAUL</name>
<organism evidence="2 3">
    <name type="scientific">Asticcacaulis excentricus</name>
    <dbReference type="NCBI Taxonomy" id="78587"/>
    <lineage>
        <taxon>Bacteria</taxon>
        <taxon>Pseudomonadati</taxon>
        <taxon>Pseudomonadota</taxon>
        <taxon>Alphaproteobacteria</taxon>
        <taxon>Caulobacterales</taxon>
        <taxon>Caulobacteraceae</taxon>
        <taxon>Asticcacaulis</taxon>
    </lineage>
</organism>
<sequence>MTQYFLGIDGGGSNCRARLRDAEGRLLGEGMSGSANIRLGLDLVWGHILEATDQALAQAGLTREAFARTAIGLGLAGITTAEDAARTIAAGPRFAFASAGTDAHAAVLGAFSGRDGAILITGTGSAGYAWVKGKGHAVGGWGFEVSDDGSAAVLGREATRVALHAYDGLAPRSAFTDAVMARFNDQPSQVVAWATTARPKDYGTLAPLILSHAQDGDAVAVALIEQAARDLGRYIRRLNELGAAQVCLVGGMAGVLTPWLAPWTRPLLATPEQDAIEGALLMAKGAGNGLSSVTSEVVS</sequence>
<evidence type="ECO:0000259" key="1">
    <source>
        <dbReference type="Pfam" id="PF01869"/>
    </source>
</evidence>
<dbReference type="GO" id="GO:0045127">
    <property type="term" value="F:N-acetylglucosamine kinase activity"/>
    <property type="evidence" value="ECO:0007669"/>
    <property type="project" value="UniProtKB-EC"/>
</dbReference>
<reference evidence="3" key="1">
    <citation type="journal article" date="2017" name="Biotechnol. Biofuels">
        <title>Evaluation of environmental bacterial communities as a factor affecting the growth of duckweed Lemna minor.</title>
        <authorList>
            <person name="Ishizawa H."/>
            <person name="Kuroda M."/>
            <person name="Morikawa M."/>
            <person name="Ike M."/>
        </authorList>
    </citation>
    <scope>NUCLEOTIDE SEQUENCE [LARGE SCALE GENOMIC DNA]</scope>
    <source>
        <strain evidence="3">M6</strain>
    </source>
</reference>
<dbReference type="InterPro" id="IPR043129">
    <property type="entry name" value="ATPase_NBD"/>
</dbReference>
<dbReference type="OrthoDB" id="63487at2"/>
<dbReference type="InterPro" id="IPR002731">
    <property type="entry name" value="ATPase_BadF"/>
</dbReference>
<dbReference type="PANTHER" id="PTHR43190">
    <property type="entry name" value="N-ACETYL-D-GLUCOSAMINE KINASE"/>
    <property type="match status" value="1"/>
</dbReference>
<dbReference type="RefSeq" id="WP_126422895.1">
    <property type="nucleotide sequence ID" value="NZ_AP018827.1"/>
</dbReference>
<dbReference type="Gene3D" id="3.30.420.40">
    <property type="match status" value="2"/>
</dbReference>
<dbReference type="AlphaFoldDB" id="A0A3G9G1E3"/>
<dbReference type="SUPFAM" id="SSF53067">
    <property type="entry name" value="Actin-like ATPase domain"/>
    <property type="match status" value="2"/>
</dbReference>
<proteinExistence type="predicted"/>